<dbReference type="EMBL" id="JBHFFA010000008">
    <property type="protein sequence ID" value="KAL2609753.1"/>
    <property type="molecule type" value="Genomic_DNA"/>
</dbReference>
<keyword evidence="2" id="KW-1185">Reference proteome</keyword>
<gene>
    <name evidence="1" type="ORF">R1flu_028326</name>
</gene>
<name>A0ABD1XM01_9MARC</name>
<dbReference type="AlphaFoldDB" id="A0ABD1XM01"/>
<reference evidence="1 2" key="1">
    <citation type="submission" date="2024-09" db="EMBL/GenBank/DDBJ databases">
        <title>Chromosome-scale assembly of Riccia fluitans.</title>
        <authorList>
            <person name="Paukszto L."/>
            <person name="Sawicki J."/>
            <person name="Karawczyk K."/>
            <person name="Piernik-Szablinska J."/>
            <person name="Szczecinska M."/>
            <person name="Mazdziarz M."/>
        </authorList>
    </citation>
    <scope>NUCLEOTIDE SEQUENCE [LARGE SCALE GENOMIC DNA]</scope>
    <source>
        <strain evidence="1">Rf_01</strain>
        <tissue evidence="1">Aerial parts of the thallus</tissue>
    </source>
</reference>
<proteinExistence type="predicted"/>
<comment type="caution">
    <text evidence="1">The sequence shown here is derived from an EMBL/GenBank/DDBJ whole genome shotgun (WGS) entry which is preliminary data.</text>
</comment>
<evidence type="ECO:0000313" key="2">
    <source>
        <dbReference type="Proteomes" id="UP001605036"/>
    </source>
</evidence>
<dbReference type="Proteomes" id="UP001605036">
    <property type="component" value="Unassembled WGS sequence"/>
</dbReference>
<organism evidence="1 2">
    <name type="scientific">Riccia fluitans</name>
    <dbReference type="NCBI Taxonomy" id="41844"/>
    <lineage>
        <taxon>Eukaryota</taxon>
        <taxon>Viridiplantae</taxon>
        <taxon>Streptophyta</taxon>
        <taxon>Embryophyta</taxon>
        <taxon>Marchantiophyta</taxon>
        <taxon>Marchantiopsida</taxon>
        <taxon>Marchantiidae</taxon>
        <taxon>Marchantiales</taxon>
        <taxon>Ricciaceae</taxon>
        <taxon>Riccia</taxon>
    </lineage>
</organism>
<accession>A0ABD1XM01</accession>
<evidence type="ECO:0000313" key="1">
    <source>
        <dbReference type="EMBL" id="KAL2609753.1"/>
    </source>
</evidence>
<protein>
    <submittedName>
        <fullName evidence="1">Uncharacterized protein</fullName>
    </submittedName>
</protein>
<sequence length="133" mass="14579">MATSYLISHVCHQGSPVLEIVTGRMDLGRADATLLTWSSSRTITQLQPASFLYKRSARDLSVNLVTMSASRIGPFFNELCCADLHFLLFNSIIAGTSASHVYITSVILSLILRDQRKLCSNKIGTSMHVGTCK</sequence>